<evidence type="ECO:0000313" key="1">
    <source>
        <dbReference type="EMBL" id="ODN41641.1"/>
    </source>
</evidence>
<sequence>MAVDAPFRNSGSLVDFTKNILSKSQQSLLPIYLTGKLCGYNNFVKTKNGNLSNDFVLLVEAHKSLFENIIGLASILGFAYCENEIEKSLKFINIQRYDQQHHYVRISKIEDLDDDASDKAFVMAKNKEVPFKVAYTFKGISASSISPEERNKLLNSYSYVLLPNLYNALNAKARFTPKGKKNVENLSLDEIFKKGHLTPKTKLTGNAKFYKVYNKIDFLGEIEDLMSLDNKENRLKKSQEILKKLQGMSTVGFRPHTSNSSDELVQILEEYEDCCLAIENYFSNKTMTFRGAASSFLFKKDFDKKNAKGGFYSINDLANNAKYTPEKNINPFSSATNIYYDFYLNLENYKEGFVKGKS</sequence>
<proteinExistence type="predicted"/>
<accession>A0ABX2ZYE1</accession>
<protein>
    <submittedName>
        <fullName evidence="1">Uncharacterized protein</fullName>
    </submittedName>
</protein>
<evidence type="ECO:0000313" key="2">
    <source>
        <dbReference type="Proteomes" id="UP000094329"/>
    </source>
</evidence>
<organism evidence="1 2">
    <name type="scientific">Piscirickettsia litoralis</name>
    <dbReference type="NCBI Taxonomy" id="1891921"/>
    <lineage>
        <taxon>Bacteria</taxon>
        <taxon>Pseudomonadati</taxon>
        <taxon>Pseudomonadota</taxon>
        <taxon>Gammaproteobacteria</taxon>
        <taxon>Thiotrichales</taxon>
        <taxon>Piscirickettsiaceae</taxon>
        <taxon>Piscirickettsia</taxon>
    </lineage>
</organism>
<comment type="caution">
    <text evidence="1">The sequence shown here is derived from an EMBL/GenBank/DDBJ whole genome shotgun (WGS) entry which is preliminary data.</text>
</comment>
<dbReference type="Proteomes" id="UP000094329">
    <property type="component" value="Unassembled WGS sequence"/>
</dbReference>
<name>A0ABX2ZYE1_9GAMM</name>
<dbReference type="EMBL" id="MDTU01000002">
    <property type="protein sequence ID" value="ODN41641.1"/>
    <property type="molecule type" value="Genomic_DNA"/>
</dbReference>
<gene>
    <name evidence="1" type="ORF">BGC07_16235</name>
</gene>
<keyword evidence="2" id="KW-1185">Reference proteome</keyword>
<dbReference type="RefSeq" id="WP_069314105.1">
    <property type="nucleotide sequence ID" value="NZ_MDTU01000002.1"/>
</dbReference>
<reference evidence="1 2" key="1">
    <citation type="submission" date="2016-08" db="EMBL/GenBank/DDBJ databases">
        <title>Draft genome sequence of Candidatus Piscirickettsia litoralis, from seawater.</title>
        <authorList>
            <person name="Wan X."/>
            <person name="Lee A.J."/>
            <person name="Hou S."/>
            <person name="Donachie S.P."/>
        </authorList>
    </citation>
    <scope>NUCLEOTIDE SEQUENCE [LARGE SCALE GENOMIC DNA]</scope>
    <source>
        <strain evidence="1 2">Y2</strain>
    </source>
</reference>